<organism evidence="1 2">
    <name type="scientific">Candidatus Thiodiazotropha lotti</name>
    <dbReference type="NCBI Taxonomy" id="2792787"/>
    <lineage>
        <taxon>Bacteria</taxon>
        <taxon>Pseudomonadati</taxon>
        <taxon>Pseudomonadota</taxon>
        <taxon>Gammaproteobacteria</taxon>
        <taxon>Chromatiales</taxon>
        <taxon>Sedimenticolaceae</taxon>
        <taxon>Candidatus Thiodiazotropha</taxon>
    </lineage>
</organism>
<gene>
    <name evidence="1" type="ORF">JAZ04_11245</name>
</gene>
<dbReference type="EMBL" id="JAEPDI010000005">
    <property type="protein sequence ID" value="MCG7939413.1"/>
    <property type="molecule type" value="Genomic_DNA"/>
</dbReference>
<proteinExistence type="predicted"/>
<comment type="caution">
    <text evidence="1">The sequence shown here is derived from an EMBL/GenBank/DDBJ whole genome shotgun (WGS) entry which is preliminary data.</text>
</comment>
<evidence type="ECO:0000313" key="1">
    <source>
        <dbReference type="EMBL" id="MCG7939413.1"/>
    </source>
</evidence>
<name>A0A9E4K5H3_9GAMM</name>
<accession>A0A9E4K5H3</accession>
<evidence type="ECO:0000313" key="2">
    <source>
        <dbReference type="Proteomes" id="UP000886687"/>
    </source>
</evidence>
<dbReference type="AlphaFoldDB" id="A0A9E4K5H3"/>
<reference evidence="1" key="1">
    <citation type="journal article" date="2021" name="Proc. Natl. Acad. Sci. U.S.A.">
        <title>Global biogeography of chemosynthetic symbionts reveals both localized and globally distributed symbiont groups. .</title>
        <authorList>
            <person name="Osvatic J.T."/>
            <person name="Wilkins L.G.E."/>
            <person name="Leibrecht L."/>
            <person name="Leray M."/>
            <person name="Zauner S."/>
            <person name="Polzin J."/>
            <person name="Camacho Y."/>
            <person name="Gros O."/>
            <person name="van Gils J.A."/>
            <person name="Eisen J.A."/>
            <person name="Petersen J.M."/>
            <person name="Yuen B."/>
        </authorList>
    </citation>
    <scope>NUCLEOTIDE SEQUENCE</scope>
    <source>
        <strain evidence="1">MAGL173</strain>
    </source>
</reference>
<dbReference type="Proteomes" id="UP000886687">
    <property type="component" value="Unassembled WGS sequence"/>
</dbReference>
<sequence>MSAAVRYKLSRRLPDTLSVLVVSDRQQSGWVIGPTWKLLTETHYSYNLFSFLENHYAV</sequence>
<protein>
    <submittedName>
        <fullName evidence="1">Uncharacterized protein</fullName>
    </submittedName>
</protein>